<evidence type="ECO:0000259" key="3">
    <source>
        <dbReference type="SMART" id="SM00865"/>
    </source>
</evidence>
<dbReference type="InterPro" id="IPR008280">
    <property type="entry name" value="Tub_FtsZ_C"/>
</dbReference>
<dbReference type="Pfam" id="PF12327">
    <property type="entry name" value="FtsZ_C"/>
    <property type="match status" value="1"/>
</dbReference>
<evidence type="ECO:0000313" key="4">
    <source>
        <dbReference type="EMBL" id="GAA4903359.1"/>
    </source>
</evidence>
<dbReference type="InterPro" id="IPR024757">
    <property type="entry name" value="FtsZ_C"/>
</dbReference>
<sequence length="251" mass="27121">MPFEFEGEIRREYAQAGVEALNDAADALILLPNEQLAQALDADIDLDSAFNASNEILRSVVVALSRMLTQTGNINVDFNDFCRVMARPGRAVFGVGRCDEESQLPEALEAAINNPLLAQTTLSTAQGLIVNLVTQDKVSLQAFTQLGELVRSQVKFRPLIVMGQSVDPALATRFEILVLATGMETPTEGQMASQGANANGCGAGVNALDPDKVINVPEFLGLTRPPRHNGGLTLTDMEIPTFERRQLGKKR</sequence>
<dbReference type="Gene3D" id="3.40.50.1440">
    <property type="entry name" value="Tubulin/FtsZ, GTPase domain"/>
    <property type="match status" value="1"/>
</dbReference>
<dbReference type="SMART" id="SM00865">
    <property type="entry name" value="Tubulin_C"/>
    <property type="match status" value="1"/>
</dbReference>
<dbReference type="InterPro" id="IPR018316">
    <property type="entry name" value="Tubulin/FtsZ_2-layer-sand-dom"/>
</dbReference>
<accession>A0ABP9FJ95</accession>
<reference evidence="5" key="1">
    <citation type="journal article" date="2019" name="Int. J. Syst. Evol. Microbiol.">
        <title>The Global Catalogue of Microorganisms (GCM) 10K type strain sequencing project: providing services to taxonomists for standard genome sequencing and annotation.</title>
        <authorList>
            <consortium name="The Broad Institute Genomics Platform"/>
            <consortium name="The Broad Institute Genome Sequencing Center for Infectious Disease"/>
            <person name="Wu L."/>
            <person name="Ma J."/>
        </authorList>
    </citation>
    <scope>NUCLEOTIDE SEQUENCE [LARGE SCALE GENOMIC DNA]</scope>
    <source>
        <strain evidence="5">JCM 18401</strain>
    </source>
</reference>
<feature type="domain" description="Tubulin/FtsZ 2-layer sandwich" evidence="3">
    <location>
        <begin position="74"/>
        <end position="192"/>
    </location>
</feature>
<name>A0ABP9FJ95_9GAMM</name>
<evidence type="ECO:0000256" key="2">
    <source>
        <dbReference type="ARBA" id="ARBA00023134"/>
    </source>
</evidence>
<dbReference type="InterPro" id="IPR045061">
    <property type="entry name" value="FtsZ/CetZ"/>
</dbReference>
<dbReference type="InterPro" id="IPR036525">
    <property type="entry name" value="Tubulin/FtsZ_GTPase_sf"/>
</dbReference>
<gene>
    <name evidence="4" type="ORF">GCM10023333_41920</name>
</gene>
<comment type="caution">
    <text evidence="4">The sequence shown here is derived from an EMBL/GenBank/DDBJ whole genome shotgun (WGS) entry which is preliminary data.</text>
</comment>
<dbReference type="InterPro" id="IPR003008">
    <property type="entry name" value="Tubulin_FtsZ_GTPase"/>
</dbReference>
<keyword evidence="2" id="KW-0342">GTP-binding</keyword>
<dbReference type="EMBL" id="BAABJZ010000107">
    <property type="protein sequence ID" value="GAA4903359.1"/>
    <property type="molecule type" value="Genomic_DNA"/>
</dbReference>
<dbReference type="PRINTS" id="PR00423">
    <property type="entry name" value="CELLDVISFTSZ"/>
</dbReference>
<dbReference type="Proteomes" id="UP001499988">
    <property type="component" value="Unassembled WGS sequence"/>
</dbReference>
<dbReference type="PANTHER" id="PTHR30314">
    <property type="entry name" value="CELL DIVISION PROTEIN FTSZ-RELATED"/>
    <property type="match status" value="1"/>
</dbReference>
<dbReference type="SUPFAM" id="SSF52490">
    <property type="entry name" value="Tubulin nucleotide-binding domain-like"/>
    <property type="match status" value="1"/>
</dbReference>
<organism evidence="4 5">
    <name type="scientific">Ferrimonas pelagia</name>
    <dbReference type="NCBI Taxonomy" id="1177826"/>
    <lineage>
        <taxon>Bacteria</taxon>
        <taxon>Pseudomonadati</taxon>
        <taxon>Pseudomonadota</taxon>
        <taxon>Gammaproteobacteria</taxon>
        <taxon>Alteromonadales</taxon>
        <taxon>Ferrimonadaceae</taxon>
        <taxon>Ferrimonas</taxon>
    </lineage>
</organism>
<protein>
    <recommendedName>
        <fullName evidence="3">Tubulin/FtsZ 2-layer sandwich domain-containing protein</fullName>
    </recommendedName>
</protein>
<dbReference type="SUPFAM" id="SSF55307">
    <property type="entry name" value="Tubulin C-terminal domain-like"/>
    <property type="match status" value="1"/>
</dbReference>
<keyword evidence="5" id="KW-1185">Reference proteome</keyword>
<proteinExistence type="predicted"/>
<dbReference type="PANTHER" id="PTHR30314:SF3">
    <property type="entry name" value="MITOCHONDRIAL DIVISION PROTEIN FSZA"/>
    <property type="match status" value="1"/>
</dbReference>
<evidence type="ECO:0000256" key="1">
    <source>
        <dbReference type="ARBA" id="ARBA00022741"/>
    </source>
</evidence>
<keyword evidence="1" id="KW-0547">Nucleotide-binding</keyword>
<evidence type="ECO:0000313" key="5">
    <source>
        <dbReference type="Proteomes" id="UP001499988"/>
    </source>
</evidence>